<proteinExistence type="predicted"/>
<keyword evidence="1" id="KW-0732">Signal</keyword>
<evidence type="ECO:0000256" key="1">
    <source>
        <dbReference type="SAM" id="SignalP"/>
    </source>
</evidence>
<accession>A0A7S0EI32</accession>
<dbReference type="AlphaFoldDB" id="A0A7S0EI32"/>
<organism evidence="2">
    <name type="scientific">Hanusia phi</name>
    <dbReference type="NCBI Taxonomy" id="3032"/>
    <lineage>
        <taxon>Eukaryota</taxon>
        <taxon>Cryptophyceae</taxon>
        <taxon>Pyrenomonadales</taxon>
        <taxon>Geminigeraceae</taxon>
        <taxon>Hanusia</taxon>
    </lineage>
</organism>
<protein>
    <submittedName>
        <fullName evidence="2">Uncharacterized protein</fullName>
    </submittedName>
</protein>
<dbReference type="EMBL" id="HBEO01016609">
    <property type="protein sequence ID" value="CAD8485692.1"/>
    <property type="molecule type" value="Transcribed_RNA"/>
</dbReference>
<feature type="signal peptide" evidence="1">
    <location>
        <begin position="1"/>
        <end position="16"/>
    </location>
</feature>
<evidence type="ECO:0000313" key="2">
    <source>
        <dbReference type="EMBL" id="CAD8485692.1"/>
    </source>
</evidence>
<feature type="chain" id="PRO_5030877661" evidence="1">
    <location>
        <begin position="17"/>
        <end position="176"/>
    </location>
</feature>
<name>A0A7S0EI32_9CRYP</name>
<reference evidence="2" key="1">
    <citation type="submission" date="2021-01" db="EMBL/GenBank/DDBJ databases">
        <authorList>
            <person name="Corre E."/>
            <person name="Pelletier E."/>
            <person name="Niang G."/>
            <person name="Scheremetjew M."/>
            <person name="Finn R."/>
            <person name="Kale V."/>
            <person name="Holt S."/>
            <person name="Cochrane G."/>
            <person name="Meng A."/>
            <person name="Brown T."/>
            <person name="Cohen L."/>
        </authorList>
    </citation>
    <scope>NUCLEOTIDE SEQUENCE</scope>
    <source>
        <strain evidence="2">CCMP325</strain>
    </source>
</reference>
<gene>
    <name evidence="2" type="ORF">HPHI1048_LOCUS11326</name>
</gene>
<sequence>MLVALLIAVLAVEGWALTSDDEMTRNKQGKMQRREIPRFEMARDLISLVGIYEMISLSWLLSTWMAAWLFQPSRLGLVQPFLQLIGEPLEATDFRSTQPTRLVDRLRSHFDNLENRAEHALSIFSRCLPLDLRHLGTSYAEGTIFRICAKPVVVPLKVYFSLKVLRELKKSKQSKI</sequence>